<feature type="compositionally biased region" description="Basic and acidic residues" evidence="1">
    <location>
        <begin position="79"/>
        <end position="94"/>
    </location>
</feature>
<feature type="compositionally biased region" description="Polar residues" evidence="1">
    <location>
        <begin position="101"/>
        <end position="111"/>
    </location>
</feature>
<dbReference type="PANTHER" id="PTHR22426:SF2">
    <property type="entry name" value="ARGININE_SERINE-RICH COILED-COIL PROTEIN 2"/>
    <property type="match status" value="1"/>
</dbReference>
<comment type="caution">
    <text evidence="3">The sequence shown here is derived from an EMBL/GenBank/DDBJ whole genome shotgun (WGS) entry which is preliminary data.</text>
</comment>
<keyword evidence="7" id="KW-1185">Reference proteome</keyword>
<evidence type="ECO:0000259" key="2">
    <source>
        <dbReference type="Pfam" id="PF15477"/>
    </source>
</evidence>
<feature type="domain" description="Small acidic protein-like" evidence="2">
    <location>
        <begin position="386"/>
        <end position="448"/>
    </location>
</feature>
<feature type="compositionally biased region" description="Polar residues" evidence="1">
    <location>
        <begin position="39"/>
        <end position="53"/>
    </location>
</feature>
<dbReference type="InterPro" id="IPR028124">
    <property type="entry name" value="SMAP_dom"/>
</dbReference>
<protein>
    <recommendedName>
        <fullName evidence="2">Small acidic protein-like domain-containing protein</fullName>
    </recommendedName>
</protein>
<dbReference type="PANTHER" id="PTHR22426">
    <property type="entry name" value="ARGININE_SERINE-RICH COILED-COIL PROTEIN 2"/>
    <property type="match status" value="1"/>
</dbReference>
<gene>
    <name evidence="3" type="ORF">GPM918_LOCUS1664</name>
    <name evidence="4" type="ORF">OVA965_LOCUS17823</name>
    <name evidence="5" type="ORF">SRO942_LOCUS1664</name>
    <name evidence="6" type="ORF">TMI583_LOCUS17834</name>
</gene>
<proteinExistence type="predicted"/>
<evidence type="ECO:0000313" key="7">
    <source>
        <dbReference type="Proteomes" id="UP000663829"/>
    </source>
</evidence>
<evidence type="ECO:0000313" key="4">
    <source>
        <dbReference type="EMBL" id="CAF1069521.1"/>
    </source>
</evidence>
<feature type="compositionally biased region" description="Basic residues" evidence="1">
    <location>
        <begin position="202"/>
        <end position="226"/>
    </location>
</feature>
<organism evidence="3 7">
    <name type="scientific">Didymodactylos carnosus</name>
    <dbReference type="NCBI Taxonomy" id="1234261"/>
    <lineage>
        <taxon>Eukaryota</taxon>
        <taxon>Metazoa</taxon>
        <taxon>Spiralia</taxon>
        <taxon>Gnathifera</taxon>
        <taxon>Rotifera</taxon>
        <taxon>Eurotatoria</taxon>
        <taxon>Bdelloidea</taxon>
        <taxon>Philodinida</taxon>
        <taxon>Philodinidae</taxon>
        <taxon>Didymodactylos</taxon>
    </lineage>
</organism>
<feature type="compositionally biased region" description="Polar residues" evidence="1">
    <location>
        <begin position="61"/>
        <end position="78"/>
    </location>
</feature>
<reference evidence="3" key="1">
    <citation type="submission" date="2021-02" db="EMBL/GenBank/DDBJ databases">
        <authorList>
            <person name="Nowell W R."/>
        </authorList>
    </citation>
    <scope>NUCLEOTIDE SEQUENCE</scope>
</reference>
<dbReference type="Proteomes" id="UP000681722">
    <property type="component" value="Unassembled WGS sequence"/>
</dbReference>
<feature type="compositionally biased region" description="Basic residues" evidence="1">
    <location>
        <begin position="125"/>
        <end position="184"/>
    </location>
</feature>
<name>A0A813QF65_9BILA</name>
<accession>A0A813QF65</accession>
<dbReference type="OrthoDB" id="1928974at2759"/>
<dbReference type="EMBL" id="CAJNOK010008663">
    <property type="protein sequence ID" value="CAF1069521.1"/>
    <property type="molecule type" value="Genomic_DNA"/>
</dbReference>
<dbReference type="EMBL" id="CAJNOQ010000163">
    <property type="protein sequence ID" value="CAF0766214.1"/>
    <property type="molecule type" value="Genomic_DNA"/>
</dbReference>
<evidence type="ECO:0000256" key="1">
    <source>
        <dbReference type="SAM" id="MobiDB-lite"/>
    </source>
</evidence>
<evidence type="ECO:0000313" key="5">
    <source>
        <dbReference type="EMBL" id="CAF3547624.1"/>
    </source>
</evidence>
<dbReference type="AlphaFoldDB" id="A0A813QF65"/>
<feature type="compositionally biased region" description="Polar residues" evidence="1">
    <location>
        <begin position="246"/>
        <end position="256"/>
    </location>
</feature>
<dbReference type="Proteomes" id="UP000677228">
    <property type="component" value="Unassembled WGS sequence"/>
</dbReference>
<feature type="compositionally biased region" description="Basic and acidic residues" evidence="1">
    <location>
        <begin position="113"/>
        <end position="123"/>
    </location>
</feature>
<evidence type="ECO:0000313" key="3">
    <source>
        <dbReference type="EMBL" id="CAF0766214.1"/>
    </source>
</evidence>
<dbReference type="Proteomes" id="UP000663829">
    <property type="component" value="Unassembled WGS sequence"/>
</dbReference>
<sequence length="468" mass="53278">MANVATVDMEEGDIKESETTSSDIGNSRLLQEYEAFSAMINTMSESQTNPNGDETSDEDSPSNGSGQSDSPEQHVVSNSDKEIEGSEQKHEKIGAAHNENLVENSDATKSTKVPHDSRSESRSSSRSRHSKRKRSRSRKHHSSSSKRHHTSSRRRKSSSDRHRKSSSSYRHKKSRSRSRSRSRNHYSSSKGNRSRDRSRSSRDRKRRRDSPRKRSRSPQKKNKSPFHRPSPVRTYPTNRKGRRQTPTRQTSSNINDRQTRMYAIQSQAEEERKKLQDETMKKLKDMAANGTLDLTQISLQDLMKTIDVPKEYRKNQQTIMSYQMEQVRKNIAELTGIQIPNFYSAGTINPLVYAEQQRKRKLLWSKAKENENTATSKVGAAMTEGQDEKTAEKFRKLMGLKSDDSVQSTTSSDTNAIKQMQQRTFDSLDKEYQVARVATHIHKGVGLGFFSQGPIVTPSTSTSTQEKN</sequence>
<dbReference type="EMBL" id="CAJOBC010000163">
    <property type="protein sequence ID" value="CAF3547624.1"/>
    <property type="molecule type" value="Genomic_DNA"/>
</dbReference>
<feature type="region of interest" description="Disordered" evidence="1">
    <location>
        <begin position="1"/>
        <end position="258"/>
    </location>
</feature>
<dbReference type="EMBL" id="CAJOBA010008678">
    <property type="protein sequence ID" value="CAF3834056.1"/>
    <property type="molecule type" value="Genomic_DNA"/>
</dbReference>
<dbReference type="Proteomes" id="UP000682733">
    <property type="component" value="Unassembled WGS sequence"/>
</dbReference>
<dbReference type="Pfam" id="PF15477">
    <property type="entry name" value="SMAP"/>
    <property type="match status" value="1"/>
</dbReference>
<evidence type="ECO:0000313" key="6">
    <source>
        <dbReference type="EMBL" id="CAF3834056.1"/>
    </source>
</evidence>
<feature type="compositionally biased region" description="Polar residues" evidence="1">
    <location>
        <begin position="19"/>
        <end position="29"/>
    </location>
</feature>